<dbReference type="Proteomes" id="UP000187455">
    <property type="component" value="Unassembled WGS sequence"/>
</dbReference>
<dbReference type="OrthoDB" id="1902587at2759"/>
<dbReference type="STRING" id="133383.A0A1R0H8M4"/>
<dbReference type="InterPro" id="IPR044609">
    <property type="entry name" value="FKBP2/11"/>
</dbReference>
<dbReference type="SUPFAM" id="SSF54534">
    <property type="entry name" value="FKBP-like"/>
    <property type="match status" value="1"/>
</dbReference>
<dbReference type="PANTHER" id="PTHR45779:SF7">
    <property type="entry name" value="PEPTIDYLPROLYL ISOMERASE"/>
    <property type="match status" value="1"/>
</dbReference>
<feature type="signal peptide" evidence="6">
    <location>
        <begin position="1"/>
        <end position="24"/>
    </location>
</feature>
<dbReference type="Pfam" id="PF00254">
    <property type="entry name" value="FKBP_C"/>
    <property type="match status" value="1"/>
</dbReference>
<dbReference type="InterPro" id="IPR001179">
    <property type="entry name" value="PPIase_FKBP_dom"/>
</dbReference>
<dbReference type="Gene3D" id="3.10.50.40">
    <property type="match status" value="1"/>
</dbReference>
<sequence>MVDFGLKKLLAITGLALYLVSVSSSELKIDVVSKPEECEILAKNGDDVYVHYSGRLESNGEEFDSSYKRNTPLSFNLGSGRVIKGWDQGVLGMCVGEKRVLTIPHELGYGERGFPPVIPAKSTLIFDVELIGIGGLPKDEL</sequence>
<protein>
    <recommendedName>
        <fullName evidence="2 5">peptidylprolyl isomerase</fullName>
        <ecNumber evidence="2 5">5.2.1.8</ecNumber>
    </recommendedName>
</protein>
<evidence type="ECO:0000313" key="9">
    <source>
        <dbReference type="Proteomes" id="UP000187455"/>
    </source>
</evidence>
<dbReference type="PANTHER" id="PTHR45779">
    <property type="entry name" value="PEPTIDYLPROLYL ISOMERASE"/>
    <property type="match status" value="1"/>
</dbReference>
<evidence type="ECO:0000256" key="5">
    <source>
        <dbReference type="PROSITE-ProRule" id="PRU00277"/>
    </source>
</evidence>
<dbReference type="EC" id="5.2.1.8" evidence="2 5"/>
<feature type="chain" id="PRO_5013339846" description="peptidylprolyl isomerase" evidence="6">
    <location>
        <begin position="25"/>
        <end position="141"/>
    </location>
</feature>
<proteinExistence type="predicted"/>
<evidence type="ECO:0000259" key="7">
    <source>
        <dbReference type="PROSITE" id="PS50059"/>
    </source>
</evidence>
<feature type="domain" description="PPIase FKBP-type" evidence="7">
    <location>
        <begin position="45"/>
        <end position="134"/>
    </location>
</feature>
<dbReference type="PROSITE" id="PS50059">
    <property type="entry name" value="FKBP_PPIASE"/>
    <property type="match status" value="1"/>
</dbReference>
<dbReference type="FunFam" id="3.10.50.40:FF:000006">
    <property type="entry name" value="Peptidyl-prolyl cis-trans isomerase"/>
    <property type="match status" value="1"/>
</dbReference>
<organism evidence="8 9">
    <name type="scientific">Smittium mucronatum</name>
    <dbReference type="NCBI Taxonomy" id="133383"/>
    <lineage>
        <taxon>Eukaryota</taxon>
        <taxon>Fungi</taxon>
        <taxon>Fungi incertae sedis</taxon>
        <taxon>Zoopagomycota</taxon>
        <taxon>Kickxellomycotina</taxon>
        <taxon>Harpellomycetes</taxon>
        <taxon>Harpellales</taxon>
        <taxon>Legeriomycetaceae</taxon>
        <taxon>Smittium</taxon>
    </lineage>
</organism>
<keyword evidence="6" id="KW-0732">Signal</keyword>
<evidence type="ECO:0000256" key="1">
    <source>
        <dbReference type="ARBA" id="ARBA00000971"/>
    </source>
</evidence>
<evidence type="ECO:0000256" key="2">
    <source>
        <dbReference type="ARBA" id="ARBA00013194"/>
    </source>
</evidence>
<dbReference type="AlphaFoldDB" id="A0A1R0H8M4"/>
<dbReference type="GO" id="GO:0005783">
    <property type="term" value="C:endoplasmic reticulum"/>
    <property type="evidence" value="ECO:0007669"/>
    <property type="project" value="TreeGrafter"/>
</dbReference>
<evidence type="ECO:0000256" key="6">
    <source>
        <dbReference type="SAM" id="SignalP"/>
    </source>
</evidence>
<name>A0A1R0H8M4_9FUNG</name>
<dbReference type="InterPro" id="IPR046357">
    <property type="entry name" value="PPIase_dom_sf"/>
</dbReference>
<evidence type="ECO:0000256" key="4">
    <source>
        <dbReference type="ARBA" id="ARBA00023235"/>
    </source>
</evidence>
<comment type="catalytic activity">
    <reaction evidence="1 5">
        <text>[protein]-peptidylproline (omega=180) = [protein]-peptidylproline (omega=0)</text>
        <dbReference type="Rhea" id="RHEA:16237"/>
        <dbReference type="Rhea" id="RHEA-COMP:10747"/>
        <dbReference type="Rhea" id="RHEA-COMP:10748"/>
        <dbReference type="ChEBI" id="CHEBI:83833"/>
        <dbReference type="ChEBI" id="CHEBI:83834"/>
        <dbReference type="EC" id="5.2.1.8"/>
    </reaction>
</comment>
<comment type="caution">
    <text evidence="8">The sequence shown here is derived from an EMBL/GenBank/DDBJ whole genome shotgun (WGS) entry which is preliminary data.</text>
</comment>
<evidence type="ECO:0000313" key="8">
    <source>
        <dbReference type="EMBL" id="OLY85471.1"/>
    </source>
</evidence>
<reference evidence="8 9" key="1">
    <citation type="journal article" date="2016" name="Mol. Biol. Evol.">
        <title>Genome-Wide Survey of Gut Fungi (Harpellales) Reveals the First Horizontally Transferred Ubiquitin Gene from a Mosquito Host.</title>
        <authorList>
            <person name="Wang Y."/>
            <person name="White M.M."/>
            <person name="Kvist S."/>
            <person name="Moncalvo J.M."/>
        </authorList>
    </citation>
    <scope>NUCLEOTIDE SEQUENCE [LARGE SCALE GENOMIC DNA]</scope>
    <source>
        <strain evidence="8 9">ALG-7-W6</strain>
    </source>
</reference>
<gene>
    <name evidence="8" type="ORF">AYI68_g341</name>
</gene>
<dbReference type="GO" id="GO:0003755">
    <property type="term" value="F:peptidyl-prolyl cis-trans isomerase activity"/>
    <property type="evidence" value="ECO:0007669"/>
    <property type="project" value="UniProtKB-KW"/>
</dbReference>
<evidence type="ECO:0000256" key="3">
    <source>
        <dbReference type="ARBA" id="ARBA00023110"/>
    </source>
</evidence>
<keyword evidence="9" id="KW-1185">Reference proteome</keyword>
<keyword evidence="3 5" id="KW-0697">Rotamase</keyword>
<dbReference type="EMBL" id="LSSL01000100">
    <property type="protein sequence ID" value="OLY85471.1"/>
    <property type="molecule type" value="Genomic_DNA"/>
</dbReference>
<keyword evidence="4 5" id="KW-0413">Isomerase</keyword>
<accession>A0A1R0H8M4</accession>